<keyword evidence="5" id="KW-0175">Coiled coil</keyword>
<feature type="transmembrane region" description="Helical" evidence="6">
    <location>
        <begin position="12"/>
        <end position="32"/>
    </location>
</feature>
<keyword evidence="3 6" id="KW-0472">Membrane</keyword>
<name>A0A9E2F7R7_PSYF1</name>
<feature type="coiled-coil region" evidence="5">
    <location>
        <begin position="51"/>
        <end position="78"/>
    </location>
</feature>
<dbReference type="PANTHER" id="PTHR47529">
    <property type="entry name" value="PEPTIDYL-PROLYL CIS-TRANS ISOMERASE D"/>
    <property type="match status" value="1"/>
</dbReference>
<dbReference type="AlphaFoldDB" id="A0A9E2F7R7"/>
<evidence type="ECO:0000256" key="6">
    <source>
        <dbReference type="SAM" id="Phobius"/>
    </source>
</evidence>
<evidence type="ECO:0008006" key="9">
    <source>
        <dbReference type="Google" id="ProtNLM"/>
    </source>
</evidence>
<keyword evidence="6" id="KW-0812">Transmembrane</keyword>
<evidence type="ECO:0000313" key="8">
    <source>
        <dbReference type="Proteomes" id="UP000811545"/>
    </source>
</evidence>
<dbReference type="SUPFAM" id="SSF109998">
    <property type="entry name" value="Triger factor/SurA peptide-binding domain-like"/>
    <property type="match status" value="1"/>
</dbReference>
<evidence type="ECO:0000256" key="2">
    <source>
        <dbReference type="ARBA" id="ARBA00022475"/>
    </source>
</evidence>
<dbReference type="PANTHER" id="PTHR47529:SF1">
    <property type="entry name" value="PERIPLASMIC CHAPERONE PPID"/>
    <property type="match status" value="1"/>
</dbReference>
<evidence type="ECO:0000256" key="1">
    <source>
        <dbReference type="ARBA" id="ARBA00004236"/>
    </source>
</evidence>
<dbReference type="Proteomes" id="UP000811545">
    <property type="component" value="Unassembled WGS sequence"/>
</dbReference>
<evidence type="ECO:0000256" key="3">
    <source>
        <dbReference type="ARBA" id="ARBA00023136"/>
    </source>
</evidence>
<comment type="subcellular location">
    <subcellularLocation>
        <location evidence="1">Cell membrane</location>
    </subcellularLocation>
</comment>
<dbReference type="EMBL" id="QLTW01000211">
    <property type="protein sequence ID" value="MBT9145888.1"/>
    <property type="molecule type" value="Genomic_DNA"/>
</dbReference>
<evidence type="ECO:0000313" key="7">
    <source>
        <dbReference type="EMBL" id="MBT9145888.1"/>
    </source>
</evidence>
<organism evidence="7 8">
    <name type="scientific">Psychracetigena formicireducens</name>
    <dbReference type="NCBI Taxonomy" id="2986056"/>
    <lineage>
        <taxon>Bacteria</taxon>
        <taxon>Bacillati</taxon>
        <taxon>Candidatus Lithacetigenota</taxon>
        <taxon>Candidatus Psychracetigena</taxon>
    </lineage>
</organism>
<protein>
    <recommendedName>
        <fullName evidence="9">Peptidylprolyl isomerase</fullName>
    </recommendedName>
</protein>
<keyword evidence="6" id="KW-1133">Transmembrane helix</keyword>
<proteinExistence type="predicted"/>
<accession>A0A9E2F7R7</accession>
<dbReference type="InterPro" id="IPR052029">
    <property type="entry name" value="PpiD_chaperone"/>
</dbReference>
<evidence type="ECO:0000256" key="4">
    <source>
        <dbReference type="ARBA" id="ARBA00023186"/>
    </source>
</evidence>
<comment type="caution">
    <text evidence="7">The sequence shown here is derived from an EMBL/GenBank/DDBJ whole genome shotgun (WGS) entry which is preliminary data.</text>
</comment>
<keyword evidence="4" id="KW-0143">Chaperone</keyword>
<dbReference type="InterPro" id="IPR027304">
    <property type="entry name" value="Trigger_fact/SurA_dom_sf"/>
</dbReference>
<dbReference type="GO" id="GO:0005886">
    <property type="term" value="C:plasma membrane"/>
    <property type="evidence" value="ECO:0007669"/>
    <property type="project" value="UniProtKB-SubCell"/>
</dbReference>
<sequence length="147" mass="16513">MAIISKIRERSGLAVSFVAIAMILFIVGGDLLSGNSRLLSMFSDKDKIGKINGEEITYNEYQQEISTLENEFSINQQRSPNEQDMQGIREQAWNQLIMKKAFIPQTEKAGIAVSEEEQIDMVQGENLHPSVKQAFTNPQTGEFDKIS</sequence>
<evidence type="ECO:0000256" key="5">
    <source>
        <dbReference type="SAM" id="Coils"/>
    </source>
</evidence>
<keyword evidence="2" id="KW-1003">Cell membrane</keyword>
<dbReference type="Gene3D" id="1.10.4030.10">
    <property type="entry name" value="Porin chaperone SurA, peptide-binding domain"/>
    <property type="match status" value="1"/>
</dbReference>
<reference evidence="7 8" key="1">
    <citation type="journal article" date="2021" name="bioRxiv">
        <title>Unique metabolic strategies in Hadean analogues reveal hints for primordial physiology.</title>
        <authorList>
            <person name="Nobu M.K."/>
            <person name="Nakai R."/>
            <person name="Tamazawa S."/>
            <person name="Mori H."/>
            <person name="Toyoda A."/>
            <person name="Ijiri A."/>
            <person name="Suzuki S."/>
            <person name="Kurokawa K."/>
            <person name="Kamagata Y."/>
            <person name="Tamaki H."/>
        </authorList>
    </citation>
    <scope>NUCLEOTIDE SEQUENCE [LARGE SCALE GENOMIC DNA]</scope>
    <source>
        <strain evidence="7">BS525</strain>
    </source>
</reference>
<gene>
    <name evidence="7" type="ORF">DDT42_01765</name>
</gene>
<dbReference type="Pfam" id="PF13623">
    <property type="entry name" value="SurA_N_2"/>
    <property type="match status" value="1"/>
</dbReference>